<reference evidence="2" key="2">
    <citation type="journal article" date="2020" name="Nat. Commun.">
        <title>Large-scale genome sequencing of mycorrhizal fungi provides insights into the early evolution of symbiotic traits.</title>
        <authorList>
            <person name="Miyauchi S."/>
            <person name="Kiss E."/>
            <person name="Kuo A."/>
            <person name="Drula E."/>
            <person name="Kohler A."/>
            <person name="Sanchez-Garcia M."/>
            <person name="Morin E."/>
            <person name="Andreopoulos B."/>
            <person name="Barry K.W."/>
            <person name="Bonito G."/>
            <person name="Buee M."/>
            <person name="Carver A."/>
            <person name="Chen C."/>
            <person name="Cichocki N."/>
            <person name="Clum A."/>
            <person name="Culley D."/>
            <person name="Crous P.W."/>
            <person name="Fauchery L."/>
            <person name="Girlanda M."/>
            <person name="Hayes R.D."/>
            <person name="Keri Z."/>
            <person name="LaButti K."/>
            <person name="Lipzen A."/>
            <person name="Lombard V."/>
            <person name="Magnuson J."/>
            <person name="Maillard F."/>
            <person name="Murat C."/>
            <person name="Nolan M."/>
            <person name="Ohm R.A."/>
            <person name="Pangilinan J."/>
            <person name="Pereira M.F."/>
            <person name="Perotto S."/>
            <person name="Peter M."/>
            <person name="Pfister S."/>
            <person name="Riley R."/>
            <person name="Sitrit Y."/>
            <person name="Stielow J.B."/>
            <person name="Szollosi G."/>
            <person name="Zifcakova L."/>
            <person name="Stursova M."/>
            <person name="Spatafora J.W."/>
            <person name="Tedersoo L."/>
            <person name="Vaario L.M."/>
            <person name="Yamada A."/>
            <person name="Yan M."/>
            <person name="Wang P."/>
            <person name="Xu J."/>
            <person name="Bruns T."/>
            <person name="Baldrian P."/>
            <person name="Vilgalys R."/>
            <person name="Dunand C."/>
            <person name="Henrissat B."/>
            <person name="Grigoriev I.V."/>
            <person name="Hibbett D."/>
            <person name="Nagy L.G."/>
            <person name="Martin F.M."/>
        </authorList>
    </citation>
    <scope>NUCLEOTIDE SEQUENCE</scope>
    <source>
        <strain evidence="2">Prilba</strain>
    </source>
</reference>
<feature type="domain" description="TECPR1-like DysF" evidence="1">
    <location>
        <begin position="42"/>
        <end position="195"/>
    </location>
</feature>
<gene>
    <name evidence="2" type="ORF">DFH94DRAFT_734146</name>
</gene>
<dbReference type="Proteomes" id="UP000759537">
    <property type="component" value="Unassembled WGS sequence"/>
</dbReference>
<dbReference type="AlphaFoldDB" id="A0A9P5MYL0"/>
<evidence type="ECO:0000259" key="1">
    <source>
        <dbReference type="Pfam" id="PF06398"/>
    </source>
</evidence>
<dbReference type="Pfam" id="PF06398">
    <property type="entry name" value="Pex24p"/>
    <property type="match status" value="1"/>
</dbReference>
<sequence length="372" mass="42980">MQIEPPPAISEDTSTAELVRRRLLKNKRLYLGFPRVSFLNTSRTKGTSEPEALAEQTILSNDAAEIDLSDPLPDLDTNQDIYKWAVVYENQRGVTIFSSAYYSRLGLFPYDPPPYTVPEADGRRDRQPEVSLHDYPLPDGTWRWVSTSWMVDMRSEGEVHYDGFEYNWLFRRHKWRPEPGVLSAGGWVRRRRWVRLMMRPACPAAIEQSERGVPSTISPLIRYSVPPDSSALELETEKVMVWRGDLDDWKRCHHLMARLNRDGTKLELWREWLGVSPRARRKVWTEDDNALPLEEFNGGRSIRAPALEGAQRESLATVVHDHVEELIRQFIYPESRAELFEILRAAGITVDQDYQLPSEALGVEFWSYVGGH</sequence>
<organism evidence="2 3">
    <name type="scientific">Russula ochroleuca</name>
    <dbReference type="NCBI Taxonomy" id="152965"/>
    <lineage>
        <taxon>Eukaryota</taxon>
        <taxon>Fungi</taxon>
        <taxon>Dikarya</taxon>
        <taxon>Basidiomycota</taxon>
        <taxon>Agaricomycotina</taxon>
        <taxon>Agaricomycetes</taxon>
        <taxon>Russulales</taxon>
        <taxon>Russulaceae</taxon>
        <taxon>Russula</taxon>
    </lineage>
</organism>
<dbReference type="OrthoDB" id="72441at2759"/>
<dbReference type="GO" id="GO:0005778">
    <property type="term" value="C:peroxisomal membrane"/>
    <property type="evidence" value="ECO:0007669"/>
    <property type="project" value="UniProtKB-ARBA"/>
</dbReference>
<keyword evidence="3" id="KW-1185">Reference proteome</keyword>
<dbReference type="EMBL" id="WHVB01000006">
    <property type="protein sequence ID" value="KAF8481951.1"/>
    <property type="molecule type" value="Genomic_DNA"/>
</dbReference>
<dbReference type="InterPro" id="IPR010482">
    <property type="entry name" value="TECPR1-like_DysF"/>
</dbReference>
<proteinExistence type="predicted"/>
<evidence type="ECO:0000313" key="3">
    <source>
        <dbReference type="Proteomes" id="UP000759537"/>
    </source>
</evidence>
<protein>
    <recommendedName>
        <fullName evidence="1">TECPR1-like DysF domain-containing protein</fullName>
    </recommendedName>
</protein>
<name>A0A9P5MYL0_9AGAM</name>
<comment type="caution">
    <text evidence="2">The sequence shown here is derived from an EMBL/GenBank/DDBJ whole genome shotgun (WGS) entry which is preliminary data.</text>
</comment>
<evidence type="ECO:0000313" key="2">
    <source>
        <dbReference type="EMBL" id="KAF8481951.1"/>
    </source>
</evidence>
<reference evidence="2" key="1">
    <citation type="submission" date="2019-10" db="EMBL/GenBank/DDBJ databases">
        <authorList>
            <consortium name="DOE Joint Genome Institute"/>
            <person name="Kuo A."/>
            <person name="Miyauchi S."/>
            <person name="Kiss E."/>
            <person name="Drula E."/>
            <person name="Kohler A."/>
            <person name="Sanchez-Garcia M."/>
            <person name="Andreopoulos B."/>
            <person name="Barry K.W."/>
            <person name="Bonito G."/>
            <person name="Buee M."/>
            <person name="Carver A."/>
            <person name="Chen C."/>
            <person name="Cichocki N."/>
            <person name="Clum A."/>
            <person name="Culley D."/>
            <person name="Crous P.W."/>
            <person name="Fauchery L."/>
            <person name="Girlanda M."/>
            <person name="Hayes R."/>
            <person name="Keri Z."/>
            <person name="LaButti K."/>
            <person name="Lipzen A."/>
            <person name="Lombard V."/>
            <person name="Magnuson J."/>
            <person name="Maillard F."/>
            <person name="Morin E."/>
            <person name="Murat C."/>
            <person name="Nolan M."/>
            <person name="Ohm R."/>
            <person name="Pangilinan J."/>
            <person name="Pereira M."/>
            <person name="Perotto S."/>
            <person name="Peter M."/>
            <person name="Riley R."/>
            <person name="Sitrit Y."/>
            <person name="Stielow B."/>
            <person name="Szollosi G."/>
            <person name="Zifcakova L."/>
            <person name="Stursova M."/>
            <person name="Spatafora J.W."/>
            <person name="Tedersoo L."/>
            <person name="Vaario L.-M."/>
            <person name="Yamada A."/>
            <person name="Yan M."/>
            <person name="Wang P."/>
            <person name="Xu J."/>
            <person name="Bruns T."/>
            <person name="Baldrian P."/>
            <person name="Vilgalys R."/>
            <person name="Henrissat B."/>
            <person name="Grigoriev I.V."/>
            <person name="Hibbett D."/>
            <person name="Nagy L.G."/>
            <person name="Martin F.M."/>
        </authorList>
    </citation>
    <scope>NUCLEOTIDE SEQUENCE</scope>
    <source>
        <strain evidence="2">Prilba</strain>
    </source>
</reference>
<dbReference type="GO" id="GO:0007031">
    <property type="term" value="P:peroxisome organization"/>
    <property type="evidence" value="ECO:0007669"/>
    <property type="project" value="UniProtKB-ARBA"/>
</dbReference>
<accession>A0A9P5MYL0</accession>